<gene>
    <name evidence="2" type="ORF">QMY55_17715</name>
</gene>
<dbReference type="Pfam" id="PF11074">
    <property type="entry name" value="DUF2779"/>
    <property type="match status" value="1"/>
</dbReference>
<evidence type="ECO:0000313" key="2">
    <source>
        <dbReference type="EMBL" id="WHS64324.1"/>
    </source>
</evidence>
<reference evidence="2 3" key="1">
    <citation type="submission" date="2023-05" db="EMBL/GenBank/DDBJ databases">
        <authorList>
            <person name="Yin Y."/>
            <person name="Lu Z."/>
        </authorList>
    </citation>
    <scope>NUCLEOTIDE SEQUENCE [LARGE SCALE GENOMIC DNA]</scope>
    <source>
        <strain evidence="2 3">ZM22</strain>
    </source>
</reference>
<dbReference type="InterPro" id="IPR021301">
    <property type="entry name" value="DUF2779"/>
</dbReference>
<proteinExistence type="predicted"/>
<name>A0ABY8SQX3_9BURK</name>
<feature type="domain" description="DUF2779" evidence="1">
    <location>
        <begin position="301"/>
        <end position="424"/>
    </location>
</feature>
<organism evidence="2 3">
    <name type="scientific">Comamonas resistens</name>
    <dbReference type="NCBI Taxonomy" id="3046670"/>
    <lineage>
        <taxon>Bacteria</taxon>
        <taxon>Pseudomonadati</taxon>
        <taxon>Pseudomonadota</taxon>
        <taxon>Betaproteobacteria</taxon>
        <taxon>Burkholderiales</taxon>
        <taxon>Comamonadaceae</taxon>
        <taxon>Comamonas</taxon>
    </lineage>
</organism>
<dbReference type="RefSeq" id="WP_283485465.1">
    <property type="nucleotide sequence ID" value="NZ_CP125947.1"/>
</dbReference>
<accession>A0ABY8SQX3</accession>
<sequence length="505" mass="55965">MQRTLSKSKLLAYRQCPKRLWLEVHLPEACEDSGTIQAAHAAGHQVGEAARQIYDPLRRGKLIDPQAEGLDAAVARTQALLQTAQPIFEAGFRAEGALAFADVMLPTGRGSRVGWHMVEVKSATCVKDYHRDDAAIQAFLARASGVPLRSVALAHIDSNWTYPGNSDYQGLLVEEDLTEEAFARAGEVRGWITEAQAIVARKQPPRIATSEQCSAPYECGFIAHCQSQEPQAQHPVHWLPRRSQALKAHISKHYIRELSELSNDLLNSTQQRVKAATLADRAYFDQHAASQALAAHKLPGYFIDFETIQFAVPIWKGTRPYQQIPFQFSVHRLGRTGLATHHAFLDLSGNNPSRAFAQALIAACGERGPVFVYNAAFETTRIRELAERHPRLAPALQAINARVVDLLPVARQHYYHPSQQGSWSIKAVLPALCPDLRYEQLDGVQDGTAAQQAYLEAIAPATGVARKALLKRQLRAYCHLDTWAMVRLWAAFTGNTVKAWAKQDA</sequence>
<evidence type="ECO:0000313" key="3">
    <source>
        <dbReference type="Proteomes" id="UP001240697"/>
    </source>
</evidence>
<keyword evidence="3" id="KW-1185">Reference proteome</keyword>
<evidence type="ECO:0000259" key="1">
    <source>
        <dbReference type="Pfam" id="PF11074"/>
    </source>
</evidence>
<dbReference type="Proteomes" id="UP001240697">
    <property type="component" value="Chromosome"/>
</dbReference>
<dbReference type="EMBL" id="CP125947">
    <property type="protein sequence ID" value="WHS64324.1"/>
    <property type="molecule type" value="Genomic_DNA"/>
</dbReference>
<protein>
    <submittedName>
        <fullName evidence="2">DUF2779 domain-containing protein</fullName>
    </submittedName>
</protein>